<evidence type="ECO:0000313" key="16">
    <source>
        <dbReference type="EMBL" id="GIM04072.1"/>
    </source>
</evidence>
<feature type="transmembrane region" description="Helical" evidence="14">
    <location>
        <begin position="344"/>
        <end position="365"/>
    </location>
</feature>
<keyword evidence="7" id="KW-0418">Kinase</keyword>
<evidence type="ECO:0000313" key="17">
    <source>
        <dbReference type="Proteomes" id="UP000722791"/>
    </source>
</evidence>
<evidence type="ECO:0000256" key="6">
    <source>
        <dbReference type="ARBA" id="ARBA00022692"/>
    </source>
</evidence>
<dbReference type="OrthoDB" id="5673at2759"/>
<feature type="transmembrane region" description="Helical" evidence="14">
    <location>
        <begin position="124"/>
        <end position="146"/>
    </location>
</feature>
<sequence>MAVAAKTCTMTVINRHMQPYCLKVSPVLKVDITGWRLARAALSLPPAAARTCSGQMTAASVVLKARTSGSGSYSSKKIGQALSPLVSPSRLGSRSVSAGSPLPRTPAAVPEFLASLALSPYRDYYVVALAAVGGAVWVKVFDLLAANGTLEQKLSRKLVHTTSGPLFVLTWILFSVAPGARYLAAVVPMLNGIRLLAVGNGLVRDQGLVKSVSRSGDRGELLKGPLVYVVTLVAATALSWRDNPAGIIAVSMMCGGDGLADIVGRRWGDAKLPWNKAKSWAGSFAMLVGGYGMSYGLILLFCNLGFFSCYPPAALLSCLGAIALAATIVESLPINQVIDDNVSVPLVAGCLSILLLPQPVEAMAIGVAATEAQVTELAVTATTAAAAAAAVAAPVGLFRSF</sequence>
<dbReference type="GO" id="GO:0016020">
    <property type="term" value="C:membrane"/>
    <property type="evidence" value="ECO:0007669"/>
    <property type="project" value="UniProtKB-SubCell"/>
</dbReference>
<dbReference type="InterPro" id="IPR039606">
    <property type="entry name" value="Phytol/farnesol_kinase"/>
</dbReference>
<keyword evidence="4" id="KW-0934">Plastid</keyword>
<dbReference type="AlphaFoldDB" id="A0A8J4GC12"/>
<proteinExistence type="inferred from homology"/>
<keyword evidence="18" id="KW-1185">Reference proteome</keyword>
<reference evidence="16" key="1">
    <citation type="journal article" date="2021" name="Proc. Natl. Acad. Sci. U.S.A.">
        <title>Three genomes in the algal genus Volvox reveal the fate of a haploid sex-determining region after a transition to homothallism.</title>
        <authorList>
            <person name="Yamamoto K."/>
            <person name="Hamaji T."/>
            <person name="Kawai-Toyooka H."/>
            <person name="Matsuzaki R."/>
            <person name="Takahashi F."/>
            <person name="Nishimura Y."/>
            <person name="Kawachi M."/>
            <person name="Noguchi H."/>
            <person name="Minakuchi Y."/>
            <person name="Umen J.G."/>
            <person name="Toyoda A."/>
            <person name="Nozaki H."/>
        </authorList>
    </citation>
    <scope>NUCLEOTIDE SEQUENCE</scope>
    <source>
        <strain evidence="16">NIES-3785</strain>
        <strain evidence="15">NIES-3786</strain>
    </source>
</reference>
<dbReference type="Proteomes" id="UP000747110">
    <property type="component" value="Unassembled WGS sequence"/>
</dbReference>
<keyword evidence="10 14" id="KW-0472">Membrane</keyword>
<evidence type="ECO:0000256" key="1">
    <source>
        <dbReference type="ARBA" id="ARBA00004508"/>
    </source>
</evidence>
<keyword evidence="5" id="KW-0808">Transferase</keyword>
<dbReference type="EMBL" id="BNCP01000009">
    <property type="protein sequence ID" value="GIL76829.1"/>
    <property type="molecule type" value="Genomic_DNA"/>
</dbReference>
<keyword evidence="6 14" id="KW-0812">Transmembrane</keyword>
<dbReference type="EC" id="2.7.1.182" evidence="12"/>
<organism evidence="16 17">
    <name type="scientific">Volvox reticuliferus</name>
    <dbReference type="NCBI Taxonomy" id="1737510"/>
    <lineage>
        <taxon>Eukaryota</taxon>
        <taxon>Viridiplantae</taxon>
        <taxon>Chlorophyta</taxon>
        <taxon>core chlorophytes</taxon>
        <taxon>Chlorophyceae</taxon>
        <taxon>CS clade</taxon>
        <taxon>Chlamydomonadales</taxon>
        <taxon>Volvocaceae</taxon>
        <taxon>Volvox</taxon>
    </lineage>
</organism>
<dbReference type="GO" id="GO:0009507">
    <property type="term" value="C:chloroplast"/>
    <property type="evidence" value="ECO:0007669"/>
    <property type="project" value="UniProtKB-SubCell"/>
</dbReference>
<dbReference type="Proteomes" id="UP000722791">
    <property type="component" value="Unassembled WGS sequence"/>
</dbReference>
<feature type="transmembrane region" description="Helical" evidence="14">
    <location>
        <begin position="313"/>
        <end position="332"/>
    </location>
</feature>
<gene>
    <name evidence="15" type="ORF">Vretifemale_6359</name>
    <name evidence="16" type="ORF">Vretimale_8699</name>
</gene>
<protein>
    <recommendedName>
        <fullName evidence="12">phytol kinase</fullName>
        <ecNumber evidence="12">2.7.1.182</ecNumber>
    </recommendedName>
</protein>
<evidence type="ECO:0000256" key="12">
    <source>
        <dbReference type="ARBA" id="ARBA00039024"/>
    </source>
</evidence>
<dbReference type="PANTHER" id="PTHR32523:SF8">
    <property type="entry name" value="DOLICHOL KINASE"/>
    <property type="match status" value="1"/>
</dbReference>
<name>A0A8J4GC12_9CHLO</name>
<evidence type="ECO:0000313" key="15">
    <source>
        <dbReference type="EMBL" id="GIL76829.1"/>
    </source>
</evidence>
<evidence type="ECO:0000256" key="11">
    <source>
        <dbReference type="ARBA" id="ARBA00024015"/>
    </source>
</evidence>
<dbReference type="PANTHER" id="PTHR32523">
    <property type="entry name" value="PHYTOL KINASE 1, CHLOROPLASTIC"/>
    <property type="match status" value="1"/>
</dbReference>
<evidence type="ECO:0000256" key="3">
    <source>
        <dbReference type="ARBA" id="ARBA00022528"/>
    </source>
</evidence>
<keyword evidence="8" id="KW-0809">Transit peptide</keyword>
<evidence type="ECO:0000256" key="2">
    <source>
        <dbReference type="ARBA" id="ARBA00010794"/>
    </source>
</evidence>
<keyword evidence="3" id="KW-0150">Chloroplast</keyword>
<evidence type="ECO:0000256" key="10">
    <source>
        <dbReference type="ARBA" id="ARBA00023136"/>
    </source>
</evidence>
<feature type="transmembrane region" description="Helical" evidence="14">
    <location>
        <begin position="377"/>
        <end position="398"/>
    </location>
</feature>
<evidence type="ECO:0000256" key="4">
    <source>
        <dbReference type="ARBA" id="ARBA00022640"/>
    </source>
</evidence>
<comment type="catalytic activity">
    <reaction evidence="13">
        <text>phytol + CTP = phytyl phosphate + CDP + H(+)</text>
        <dbReference type="Rhea" id="RHEA:38055"/>
        <dbReference type="ChEBI" id="CHEBI:15378"/>
        <dbReference type="ChEBI" id="CHEBI:17327"/>
        <dbReference type="ChEBI" id="CHEBI:37563"/>
        <dbReference type="ChEBI" id="CHEBI:58069"/>
        <dbReference type="ChEBI" id="CHEBI:75483"/>
        <dbReference type="EC" id="2.7.1.182"/>
    </reaction>
</comment>
<dbReference type="EMBL" id="BNCQ01000015">
    <property type="protein sequence ID" value="GIM04072.1"/>
    <property type="molecule type" value="Genomic_DNA"/>
</dbReference>
<evidence type="ECO:0000256" key="13">
    <source>
        <dbReference type="ARBA" id="ARBA00048889"/>
    </source>
</evidence>
<evidence type="ECO:0000313" key="18">
    <source>
        <dbReference type="Proteomes" id="UP000747110"/>
    </source>
</evidence>
<comment type="caution">
    <text evidence="16">The sequence shown here is derived from an EMBL/GenBank/DDBJ whole genome shotgun (WGS) entry which is preliminary data.</text>
</comment>
<comment type="subcellular location">
    <subcellularLocation>
        <location evidence="1">Plastid</location>
        <location evidence="1">Chloroplast membrane</location>
        <topology evidence="1">Multi-pass membrane protein</topology>
    </subcellularLocation>
</comment>
<comment type="similarity">
    <text evidence="2">Belongs to the polyprenol kinase family.</text>
</comment>
<keyword evidence="9 14" id="KW-1133">Transmembrane helix</keyword>
<dbReference type="GO" id="GO:0010189">
    <property type="term" value="P:vitamin E biosynthetic process"/>
    <property type="evidence" value="ECO:0007669"/>
    <property type="project" value="TreeGrafter"/>
</dbReference>
<evidence type="ECO:0000256" key="14">
    <source>
        <dbReference type="SAM" id="Phobius"/>
    </source>
</evidence>
<feature type="transmembrane region" description="Helical" evidence="14">
    <location>
        <begin position="284"/>
        <end position="307"/>
    </location>
</feature>
<dbReference type="GO" id="GO:0010276">
    <property type="term" value="F:phytol kinase activity"/>
    <property type="evidence" value="ECO:0007669"/>
    <property type="project" value="UniProtKB-EC"/>
</dbReference>
<evidence type="ECO:0000256" key="8">
    <source>
        <dbReference type="ARBA" id="ARBA00022946"/>
    </source>
</evidence>
<comment type="pathway">
    <text evidence="11">Cofactor biosynthesis; tocopherol biosynthesis.</text>
</comment>
<accession>A0A8J4GC12</accession>
<evidence type="ECO:0000256" key="7">
    <source>
        <dbReference type="ARBA" id="ARBA00022777"/>
    </source>
</evidence>
<evidence type="ECO:0000256" key="5">
    <source>
        <dbReference type="ARBA" id="ARBA00022679"/>
    </source>
</evidence>
<evidence type="ECO:0000256" key="9">
    <source>
        <dbReference type="ARBA" id="ARBA00022989"/>
    </source>
</evidence>